<protein>
    <submittedName>
        <fullName evidence="3">NAD(P)/FAD-dependent oxidoreductase</fullName>
    </submittedName>
</protein>
<dbReference type="NCBIfam" id="NF005546">
    <property type="entry name" value="PRK07208.1-2"/>
    <property type="match status" value="1"/>
</dbReference>
<dbReference type="GO" id="GO:0016491">
    <property type="term" value="F:oxidoreductase activity"/>
    <property type="evidence" value="ECO:0007669"/>
    <property type="project" value="UniProtKB-KW"/>
</dbReference>
<accession>A0AAU7BPX6</accession>
<dbReference type="GO" id="GO:0005829">
    <property type="term" value="C:cytosol"/>
    <property type="evidence" value="ECO:0007669"/>
    <property type="project" value="TreeGrafter"/>
</dbReference>
<dbReference type="InterPro" id="IPR000960">
    <property type="entry name" value="Flavin_mOase"/>
</dbReference>
<gene>
    <name evidence="3" type="ORF">ABGB03_09730</name>
</gene>
<dbReference type="GO" id="GO:0050660">
    <property type="term" value="F:flavin adenine dinucleotide binding"/>
    <property type="evidence" value="ECO:0007669"/>
    <property type="project" value="InterPro"/>
</dbReference>
<proteinExistence type="predicted"/>
<evidence type="ECO:0000313" key="3">
    <source>
        <dbReference type="EMBL" id="XBG60133.1"/>
    </source>
</evidence>
<dbReference type="EMBL" id="CP157199">
    <property type="protein sequence ID" value="XBG60133.1"/>
    <property type="molecule type" value="Genomic_DNA"/>
</dbReference>
<dbReference type="InterPro" id="IPR036188">
    <property type="entry name" value="FAD/NAD-bd_sf"/>
</dbReference>
<feature type="region of interest" description="Disordered" evidence="2">
    <location>
        <begin position="87"/>
        <end position="108"/>
    </location>
</feature>
<name>A0AAU7BPX6_9FLAO</name>
<dbReference type="GO" id="GO:0050661">
    <property type="term" value="F:NADP binding"/>
    <property type="evidence" value="ECO:0007669"/>
    <property type="project" value="InterPro"/>
</dbReference>
<organism evidence="3">
    <name type="scientific">Pontimicrobium sp. SW4</name>
    <dbReference type="NCBI Taxonomy" id="3153519"/>
    <lineage>
        <taxon>Bacteria</taxon>
        <taxon>Pseudomonadati</taxon>
        <taxon>Bacteroidota</taxon>
        <taxon>Flavobacteriia</taxon>
        <taxon>Flavobacteriales</taxon>
        <taxon>Flavobacteriaceae</taxon>
        <taxon>Pontimicrobium</taxon>
    </lineage>
</organism>
<dbReference type="AlphaFoldDB" id="A0AAU7BPX6"/>
<dbReference type="PRINTS" id="PR00370">
    <property type="entry name" value="FMOXYGENASE"/>
</dbReference>
<evidence type="ECO:0000256" key="2">
    <source>
        <dbReference type="SAM" id="MobiDB-lite"/>
    </source>
</evidence>
<dbReference type="GO" id="GO:0008767">
    <property type="term" value="F:UDP-galactopyranose mutase activity"/>
    <property type="evidence" value="ECO:0007669"/>
    <property type="project" value="TreeGrafter"/>
</dbReference>
<dbReference type="RefSeq" id="WP_347922320.1">
    <property type="nucleotide sequence ID" value="NZ_CP157199.1"/>
</dbReference>
<feature type="compositionally biased region" description="Polar residues" evidence="2">
    <location>
        <begin position="92"/>
        <end position="104"/>
    </location>
</feature>
<dbReference type="PANTHER" id="PTHR21197">
    <property type="entry name" value="UDP-GALACTOPYRANOSE MUTASE"/>
    <property type="match status" value="1"/>
</dbReference>
<dbReference type="SUPFAM" id="SSF51971">
    <property type="entry name" value="Nucleotide-binding domain"/>
    <property type="match status" value="1"/>
</dbReference>
<sequence length="523" mass="60222">MKETAIIIGAGPAGLTAAYELVTRTNVKPVVLEQSDKIGGISRTEVYKGNRIDIGGHRFFSKSKVVMDWWQHILPVQGYPSKDELDIKDPNSQKQVTQRLSASGPNPEHTDRVMLIRNRLSRIFFMRKFFNYPITLNWETIASLGFFKIVKIGWTYFYIQIVPPKNIDSLEDFLISRFGKELYETFFKDYTEKVWGVPCSKISAEWGAQRIKGLSVTKTILHAIKAIFVKDKSINQESTETSLIEQFMYPKLGPGQLWETVTKIIEEKGGEVVFNAKVDKLKTKDHLITEVSYVNQSTNSRKIINGDYVFSSMPVRHLVGSLGSIVPENVKQVGEGLLYRDFITVGLLLDKLKITDANNKLISDNWIYIQENDVKLGRVQIFNNWSPYLLEDYKKVWIGLEYFCNKGDFLWEMDDEKFIQFAIEELHKIDIINKEDVLDSTIIKVPKAYPAYFGTYSRFEEIKAYTNSFENLFLVGRNGMHKYNNQDHSMLTAITAVNNIISGTTSKDNIWNINVEEEYHEEK</sequence>
<dbReference type="Pfam" id="PF13450">
    <property type="entry name" value="NAD_binding_8"/>
    <property type="match status" value="1"/>
</dbReference>
<dbReference type="PANTHER" id="PTHR21197:SF0">
    <property type="entry name" value="UDP-GALACTOPYRANOSE MUTASE"/>
    <property type="match status" value="1"/>
</dbReference>
<dbReference type="Gene3D" id="3.50.50.60">
    <property type="entry name" value="FAD/NAD(P)-binding domain"/>
    <property type="match status" value="1"/>
</dbReference>
<evidence type="ECO:0000256" key="1">
    <source>
        <dbReference type="ARBA" id="ARBA00023002"/>
    </source>
</evidence>
<reference evidence="3" key="1">
    <citation type="submission" date="2024-05" db="EMBL/GenBank/DDBJ databases">
        <title>Pontimicrobium maritimus sp. nov., isolated form sea water.</title>
        <authorList>
            <person name="Muhammad N."/>
            <person name="Vuong T.Q."/>
            <person name="Han H.L."/>
            <person name="Kim S.-G."/>
        </authorList>
    </citation>
    <scope>NUCLEOTIDE SEQUENCE</scope>
    <source>
        <strain evidence="3">SW4</strain>
    </source>
</reference>
<dbReference type="NCBIfam" id="NF005548">
    <property type="entry name" value="PRK07208.1-4"/>
    <property type="match status" value="1"/>
</dbReference>
<keyword evidence="1" id="KW-0560">Oxidoreductase</keyword>